<feature type="domain" description="Aldehyde dehydrogenase" evidence="3">
    <location>
        <begin position="15"/>
        <end position="270"/>
    </location>
</feature>
<dbReference type="SUPFAM" id="SSF53720">
    <property type="entry name" value="ALDH-like"/>
    <property type="match status" value="1"/>
</dbReference>
<dbReference type="InterPro" id="IPR016162">
    <property type="entry name" value="Ald_DH_N"/>
</dbReference>
<dbReference type="STRING" id="151549.A0A4C1UDH6"/>
<dbReference type="Pfam" id="PF00171">
    <property type="entry name" value="Aldedh"/>
    <property type="match status" value="1"/>
</dbReference>
<dbReference type="FunFam" id="3.40.605.10:FF:000050">
    <property type="entry name" value="Aldehyde dehydrogenase, mitochondrial"/>
    <property type="match status" value="1"/>
</dbReference>
<evidence type="ECO:0000259" key="3">
    <source>
        <dbReference type="Pfam" id="PF00171"/>
    </source>
</evidence>
<dbReference type="InterPro" id="IPR016161">
    <property type="entry name" value="Ald_DH/histidinol_DH"/>
</dbReference>
<evidence type="ECO:0000256" key="2">
    <source>
        <dbReference type="RuleBase" id="RU003345"/>
    </source>
</evidence>
<dbReference type="PROSITE" id="PS00687">
    <property type="entry name" value="ALDEHYDE_DEHYDR_GLU"/>
    <property type="match status" value="1"/>
</dbReference>
<gene>
    <name evidence="4" type="primary">ALDH1A1</name>
    <name evidence="4" type="ORF">EVAR_17614_1</name>
</gene>
<name>A0A4C1UDH6_EUMVA</name>
<reference evidence="4 5" key="1">
    <citation type="journal article" date="2019" name="Commun. Biol.">
        <title>The bagworm genome reveals a unique fibroin gene that provides high tensile strength.</title>
        <authorList>
            <person name="Kono N."/>
            <person name="Nakamura H."/>
            <person name="Ohtoshi R."/>
            <person name="Tomita M."/>
            <person name="Numata K."/>
            <person name="Arakawa K."/>
        </authorList>
    </citation>
    <scope>NUCLEOTIDE SEQUENCE [LARGE SCALE GENOMIC DNA]</scope>
</reference>
<proteinExistence type="inferred from homology"/>
<keyword evidence="5" id="KW-1185">Reference proteome</keyword>
<dbReference type="Proteomes" id="UP000299102">
    <property type="component" value="Unassembled WGS sequence"/>
</dbReference>
<dbReference type="InterPro" id="IPR029510">
    <property type="entry name" value="Ald_DH_CS_GLU"/>
</dbReference>
<keyword evidence="2" id="KW-0560">Oxidoreductase</keyword>
<dbReference type="EMBL" id="BGZK01000155">
    <property type="protein sequence ID" value="GBP23974.1"/>
    <property type="molecule type" value="Genomic_DNA"/>
</dbReference>
<comment type="caution">
    <text evidence="4">The sequence shown here is derived from an EMBL/GenBank/DDBJ whole genome shotgun (WGS) entry which is preliminary data.</text>
</comment>
<dbReference type="AlphaFoldDB" id="A0A4C1UDH6"/>
<protein>
    <submittedName>
        <fullName evidence="4">Retinal dehydrogenase 1</fullName>
    </submittedName>
</protein>
<dbReference type="OrthoDB" id="310895at2759"/>
<dbReference type="Gene3D" id="3.40.605.10">
    <property type="entry name" value="Aldehyde Dehydrogenase, Chain A, domain 1"/>
    <property type="match status" value="1"/>
</dbReference>
<comment type="similarity">
    <text evidence="2">Belongs to the aldehyde dehydrogenase family.</text>
</comment>
<evidence type="ECO:0000256" key="1">
    <source>
        <dbReference type="PROSITE-ProRule" id="PRU10007"/>
    </source>
</evidence>
<organism evidence="4 5">
    <name type="scientific">Eumeta variegata</name>
    <name type="common">Bagworm moth</name>
    <name type="synonym">Eumeta japonica</name>
    <dbReference type="NCBI Taxonomy" id="151549"/>
    <lineage>
        <taxon>Eukaryota</taxon>
        <taxon>Metazoa</taxon>
        <taxon>Ecdysozoa</taxon>
        <taxon>Arthropoda</taxon>
        <taxon>Hexapoda</taxon>
        <taxon>Insecta</taxon>
        <taxon>Pterygota</taxon>
        <taxon>Neoptera</taxon>
        <taxon>Endopterygota</taxon>
        <taxon>Lepidoptera</taxon>
        <taxon>Glossata</taxon>
        <taxon>Ditrysia</taxon>
        <taxon>Tineoidea</taxon>
        <taxon>Psychidae</taxon>
        <taxon>Oiketicinae</taxon>
        <taxon>Eumeta</taxon>
    </lineage>
</organism>
<feature type="active site" evidence="1">
    <location>
        <position position="254"/>
    </location>
</feature>
<accession>A0A4C1UDH6</accession>
<dbReference type="GO" id="GO:0016491">
    <property type="term" value="F:oxidoreductase activity"/>
    <property type="evidence" value="ECO:0007669"/>
    <property type="project" value="UniProtKB-KW"/>
</dbReference>
<dbReference type="PANTHER" id="PTHR11699">
    <property type="entry name" value="ALDEHYDE DEHYDROGENASE-RELATED"/>
    <property type="match status" value="1"/>
</dbReference>
<dbReference type="InterPro" id="IPR015590">
    <property type="entry name" value="Aldehyde_DH_dom"/>
</dbReference>
<sequence length="285" mass="30975">MAEIKYTKLFIDNEWTDSESGKTFETINPHDGRPNAHVAEGDKADIEKAVAAARRAFHRKSEWRQLTASARGRLLHRFADLIERDAEYLSALESTDNGMVRKMSRQMIQGAINYARYMGGLADKVHGETIPSDFEGFTYTLRQPVGVCALILPWNVPVLMFVHKVATALAAGCTVVVKPAEQTPLTALALAALLAEAGVPRGVVNVVNGYGPTAGAALTHHPHVAKVSFTGSLEVGKLILQAAGATNLKRVTLELGGKSPLIIFDDADREFDRDHVSRQHITDVA</sequence>
<evidence type="ECO:0000313" key="5">
    <source>
        <dbReference type="Proteomes" id="UP000299102"/>
    </source>
</evidence>
<evidence type="ECO:0000313" key="4">
    <source>
        <dbReference type="EMBL" id="GBP23974.1"/>
    </source>
</evidence>